<dbReference type="PROSITE" id="PS00636">
    <property type="entry name" value="DNAJ_1"/>
    <property type="match status" value="1"/>
</dbReference>
<dbReference type="GO" id="GO:0031072">
    <property type="term" value="F:heat shock protein binding"/>
    <property type="evidence" value="ECO:0007669"/>
    <property type="project" value="InterPro"/>
</dbReference>
<evidence type="ECO:0000256" key="2">
    <source>
        <dbReference type="ARBA" id="ARBA00022737"/>
    </source>
</evidence>
<feature type="compositionally biased region" description="Low complexity" evidence="10">
    <location>
        <begin position="382"/>
        <end position="395"/>
    </location>
</feature>
<dbReference type="Pfam" id="PF01556">
    <property type="entry name" value="DnaJ_C"/>
    <property type="match status" value="1"/>
</dbReference>
<evidence type="ECO:0000259" key="12">
    <source>
        <dbReference type="PROSITE" id="PS51188"/>
    </source>
</evidence>
<dbReference type="Pfam" id="PF00684">
    <property type="entry name" value="DnaJ_CXXCXGXG"/>
    <property type="match status" value="1"/>
</dbReference>
<feature type="binding site" evidence="8">
    <location>
        <position position="154"/>
    </location>
    <ligand>
        <name>Zn(2+)</name>
        <dbReference type="ChEBI" id="CHEBI:29105"/>
        <label>1</label>
    </ligand>
</feature>
<feature type="binding site" evidence="8">
    <location>
        <position position="151"/>
    </location>
    <ligand>
        <name>Zn(2+)</name>
        <dbReference type="ChEBI" id="CHEBI:29105"/>
        <label>1</label>
    </ligand>
</feature>
<feature type="repeat" description="CXXCXGXG motif" evidence="8">
    <location>
        <begin position="168"/>
        <end position="175"/>
    </location>
</feature>
<dbReference type="InterPro" id="IPR018253">
    <property type="entry name" value="DnaJ_domain_CS"/>
</dbReference>
<dbReference type="Gene3D" id="1.10.287.110">
    <property type="entry name" value="DnaJ domain"/>
    <property type="match status" value="1"/>
</dbReference>
<feature type="compositionally biased region" description="Basic residues" evidence="10">
    <location>
        <begin position="428"/>
        <end position="445"/>
    </location>
</feature>
<evidence type="ECO:0000256" key="9">
    <source>
        <dbReference type="PROSITE-ProRule" id="PRU00546"/>
    </source>
</evidence>
<comment type="cofactor">
    <cofactor evidence="8">
        <name>Zn(2+)</name>
        <dbReference type="ChEBI" id="CHEBI:29105"/>
    </cofactor>
    <text evidence="8">Binds 2 Zn(2+) ions per monomer.</text>
</comment>
<evidence type="ECO:0000256" key="6">
    <source>
        <dbReference type="ARBA" id="ARBA00061004"/>
    </source>
</evidence>
<protein>
    <recommendedName>
        <fullName evidence="7 8">Chaperone protein DnaJ</fullName>
    </recommendedName>
</protein>
<dbReference type="PROSITE" id="PS51188">
    <property type="entry name" value="ZF_CR"/>
    <property type="match status" value="1"/>
</dbReference>
<comment type="subcellular location">
    <subcellularLocation>
        <location evidence="8">Cytoplasm</location>
    </subcellularLocation>
</comment>
<evidence type="ECO:0000313" key="13">
    <source>
        <dbReference type="EMBL" id="TGY62161.1"/>
    </source>
</evidence>
<dbReference type="GO" id="GO:0009408">
    <property type="term" value="P:response to heat"/>
    <property type="evidence" value="ECO:0007669"/>
    <property type="project" value="InterPro"/>
</dbReference>
<feature type="binding site" evidence="8">
    <location>
        <position position="211"/>
    </location>
    <ligand>
        <name>Zn(2+)</name>
        <dbReference type="ChEBI" id="CHEBI:29105"/>
        <label>1</label>
    </ligand>
</feature>
<dbReference type="GO" id="GO:0051082">
    <property type="term" value="F:unfolded protein binding"/>
    <property type="evidence" value="ECO:0007669"/>
    <property type="project" value="UniProtKB-UniRule"/>
</dbReference>
<dbReference type="SUPFAM" id="SSF46565">
    <property type="entry name" value="Chaperone J-domain"/>
    <property type="match status" value="1"/>
</dbReference>
<evidence type="ECO:0000256" key="8">
    <source>
        <dbReference type="HAMAP-Rule" id="MF_01152"/>
    </source>
</evidence>
<sequence>MKGLRSTVAESQRDFYEVLGVERDADAKTIKRAFLKKARVLHPDVSDDPDAEAKFKELNEAYSVLSDETKRANYDRYGTADGPAGFGGMDDFFGGGFDMSDLFSQFFGGGAAGAGRVRTRGRDMSVTLTITLQEAATGLDRTITYDRLAPCEDCGGTGSADGSAPVTCPECGGTGVVTSWQHTILGRMQTQSTCPECHGTGQVIEHPCETCDGQGRTPSHEKVTVHIPAGVASGMQLSIEGAGEAGVRGDRAGDLIVRIEVAQQPDLVRQGDDLICAVDIDCFEAMLGATFTMEGIMPHEQVEVNIPAGTQPGDHIRVPGYGMPNLYNPSQRGSLVCIVNLTVPKDLTPAQTQQLEAVALERGSRLSTADTAQSLLDETFAQDQQAAGASTASASEKPQPSRQADSGSSSFFGDEEQGSLFGGDGASGRKKPRPKPFGKRKKKRS</sequence>
<evidence type="ECO:0000259" key="11">
    <source>
        <dbReference type="PROSITE" id="PS50076"/>
    </source>
</evidence>
<evidence type="ECO:0000256" key="7">
    <source>
        <dbReference type="ARBA" id="ARBA00067609"/>
    </source>
</evidence>
<dbReference type="InterPro" id="IPR001623">
    <property type="entry name" value="DnaJ_domain"/>
</dbReference>
<comment type="caution">
    <text evidence="13">The sequence shown here is derived from an EMBL/GenBank/DDBJ whole genome shotgun (WGS) entry which is preliminary data.</text>
</comment>
<dbReference type="AlphaFoldDB" id="A0A4S2F4K5"/>
<comment type="function">
    <text evidence="8">Participates actively in the response to hyperosmotic and heat shock by preventing the aggregation of stress-denatured proteins and by disaggregating proteins, also in an autonomous, DnaK-independent fashion. Unfolded proteins bind initially to DnaJ; upon interaction with the DnaJ-bound protein, DnaK hydrolyzes its bound ATP, resulting in the formation of a stable complex. GrpE releases ADP from DnaK; ATP binding to DnaK triggers the release of the substrate protein, thus completing the reaction cycle. Several rounds of ATP-dependent interactions between DnaJ, DnaK and GrpE are required for fully efficient folding. Also involved, together with DnaK and GrpE, in the DNA replication of plasmids through activation of initiation proteins.</text>
</comment>
<keyword evidence="1 8" id="KW-0479">Metal-binding</keyword>
<feature type="repeat" description="CXXCXGXG motif" evidence="8">
    <location>
        <begin position="151"/>
        <end position="158"/>
    </location>
</feature>
<dbReference type="SMART" id="SM00271">
    <property type="entry name" value="DnaJ"/>
    <property type="match status" value="1"/>
</dbReference>
<evidence type="ECO:0000256" key="4">
    <source>
        <dbReference type="ARBA" id="ARBA00022833"/>
    </source>
</evidence>
<feature type="zinc finger region" description="CR-type" evidence="9">
    <location>
        <begin position="138"/>
        <end position="220"/>
    </location>
</feature>
<feature type="binding site" evidence="8">
    <location>
        <position position="171"/>
    </location>
    <ligand>
        <name>Zn(2+)</name>
        <dbReference type="ChEBI" id="CHEBI:29105"/>
        <label>2</label>
    </ligand>
</feature>
<keyword evidence="2 8" id="KW-0677">Repeat</keyword>
<dbReference type="InterPro" id="IPR001305">
    <property type="entry name" value="HSP_DnaJ_Cys-rich_dom"/>
</dbReference>
<feature type="binding site" evidence="8">
    <location>
        <position position="197"/>
    </location>
    <ligand>
        <name>Zn(2+)</name>
        <dbReference type="ChEBI" id="CHEBI:29105"/>
        <label>2</label>
    </ligand>
</feature>
<feature type="region of interest" description="Disordered" evidence="10">
    <location>
        <begin position="382"/>
        <end position="445"/>
    </location>
</feature>
<keyword evidence="5 8" id="KW-0143">Chaperone</keyword>
<dbReference type="SUPFAM" id="SSF49493">
    <property type="entry name" value="HSP40/DnaJ peptide-binding domain"/>
    <property type="match status" value="2"/>
</dbReference>
<dbReference type="InterPro" id="IPR012724">
    <property type="entry name" value="DnaJ"/>
</dbReference>
<accession>A0A4S2F4K5</accession>
<keyword evidence="4 8" id="KW-0862">Zinc</keyword>
<dbReference type="EMBL" id="SRYE01000003">
    <property type="protein sequence ID" value="TGY62161.1"/>
    <property type="molecule type" value="Genomic_DNA"/>
</dbReference>
<keyword evidence="14" id="KW-1185">Reference proteome</keyword>
<dbReference type="Gene3D" id="6.20.20.10">
    <property type="match status" value="2"/>
</dbReference>
<dbReference type="PRINTS" id="PR00625">
    <property type="entry name" value="JDOMAIN"/>
</dbReference>
<dbReference type="FunFam" id="2.10.230.10:FF:000002">
    <property type="entry name" value="Molecular chaperone DnaJ"/>
    <property type="match status" value="1"/>
</dbReference>
<evidence type="ECO:0000256" key="3">
    <source>
        <dbReference type="ARBA" id="ARBA00022771"/>
    </source>
</evidence>
<organism evidence="13 14">
    <name type="scientific">Muricaecibacterium torontonense</name>
    <dbReference type="NCBI Taxonomy" id="3032871"/>
    <lineage>
        <taxon>Bacteria</taxon>
        <taxon>Bacillati</taxon>
        <taxon>Actinomycetota</taxon>
        <taxon>Coriobacteriia</taxon>
        <taxon>Coriobacteriales</taxon>
        <taxon>Atopobiaceae</taxon>
        <taxon>Muricaecibacterium</taxon>
    </lineage>
</organism>
<dbReference type="Gene3D" id="2.60.260.20">
    <property type="entry name" value="Urease metallochaperone UreE, N-terminal domain"/>
    <property type="match status" value="2"/>
</dbReference>
<feature type="binding site" evidence="8">
    <location>
        <position position="168"/>
    </location>
    <ligand>
        <name>Zn(2+)</name>
        <dbReference type="ChEBI" id="CHEBI:29105"/>
        <label>2</label>
    </ligand>
</feature>
<keyword evidence="8" id="KW-0963">Cytoplasm</keyword>
<dbReference type="InterPro" id="IPR036869">
    <property type="entry name" value="J_dom_sf"/>
</dbReference>
<dbReference type="OrthoDB" id="9779889at2"/>
<dbReference type="Proteomes" id="UP000310263">
    <property type="component" value="Unassembled WGS sequence"/>
</dbReference>
<dbReference type="SUPFAM" id="SSF57938">
    <property type="entry name" value="DnaJ/Hsp40 cysteine-rich domain"/>
    <property type="match status" value="1"/>
</dbReference>
<dbReference type="PROSITE" id="PS50076">
    <property type="entry name" value="DNAJ_2"/>
    <property type="match status" value="1"/>
</dbReference>
<dbReference type="HAMAP" id="MF_01152">
    <property type="entry name" value="DnaJ"/>
    <property type="match status" value="1"/>
</dbReference>
<dbReference type="PANTHER" id="PTHR43096">
    <property type="entry name" value="DNAJ HOMOLOG 1, MITOCHONDRIAL-RELATED"/>
    <property type="match status" value="1"/>
</dbReference>
<evidence type="ECO:0000256" key="10">
    <source>
        <dbReference type="SAM" id="MobiDB-lite"/>
    </source>
</evidence>
<comment type="similarity">
    <text evidence="6 8">Belongs to the DnaJ family.</text>
</comment>
<dbReference type="PANTHER" id="PTHR43096:SF52">
    <property type="entry name" value="DNAJ HOMOLOG 1, MITOCHONDRIAL-RELATED"/>
    <property type="match status" value="1"/>
</dbReference>
<dbReference type="CDD" id="cd10747">
    <property type="entry name" value="DnaJ_C"/>
    <property type="match status" value="1"/>
</dbReference>
<evidence type="ECO:0000256" key="5">
    <source>
        <dbReference type="ARBA" id="ARBA00023186"/>
    </source>
</evidence>
<gene>
    <name evidence="8" type="primary">dnaJ</name>
    <name evidence="13" type="ORF">E5334_05695</name>
</gene>
<feature type="repeat" description="CXXCXGXG motif" evidence="8">
    <location>
        <begin position="208"/>
        <end position="215"/>
    </location>
</feature>
<dbReference type="GO" id="GO:0005737">
    <property type="term" value="C:cytoplasm"/>
    <property type="evidence" value="ECO:0007669"/>
    <property type="project" value="UniProtKB-SubCell"/>
</dbReference>
<dbReference type="GO" id="GO:0006260">
    <property type="term" value="P:DNA replication"/>
    <property type="evidence" value="ECO:0007669"/>
    <property type="project" value="UniProtKB-KW"/>
</dbReference>
<reference evidence="13 14" key="1">
    <citation type="submission" date="2019-04" db="EMBL/GenBank/DDBJ databases">
        <title>Microbes associate with the intestines of laboratory mice.</title>
        <authorList>
            <person name="Navarre W."/>
            <person name="Wong E."/>
            <person name="Huang K."/>
            <person name="Tropini C."/>
            <person name="Ng K."/>
            <person name="Yu B."/>
        </authorList>
    </citation>
    <scope>NUCLEOTIDE SEQUENCE [LARGE SCALE GENOMIC DNA]</scope>
    <source>
        <strain evidence="13 14">NM07_P-09</strain>
    </source>
</reference>
<keyword evidence="8" id="KW-0235">DNA replication</keyword>
<dbReference type="GO" id="GO:0042026">
    <property type="term" value="P:protein refolding"/>
    <property type="evidence" value="ECO:0007669"/>
    <property type="project" value="TreeGrafter"/>
</dbReference>
<keyword evidence="8" id="KW-0346">Stress response</keyword>
<proteinExistence type="inferred from homology"/>
<feature type="binding site" evidence="8">
    <location>
        <position position="208"/>
    </location>
    <ligand>
        <name>Zn(2+)</name>
        <dbReference type="ChEBI" id="CHEBI:29105"/>
        <label>1</label>
    </ligand>
</feature>
<feature type="compositionally biased region" description="Polar residues" evidence="10">
    <location>
        <begin position="396"/>
        <end position="411"/>
    </location>
</feature>
<dbReference type="CDD" id="cd10719">
    <property type="entry name" value="DnaJ_zf"/>
    <property type="match status" value="1"/>
</dbReference>
<feature type="domain" description="CR-type" evidence="12">
    <location>
        <begin position="138"/>
        <end position="220"/>
    </location>
</feature>
<comment type="domain">
    <text evidence="8">The J domain is necessary and sufficient to stimulate DnaK ATPase activity. Zinc center 1 plays an important role in the autonomous, DnaK-independent chaperone activity of DnaJ. Zinc center 2 is essential for interaction with DnaK and for DnaJ activity.</text>
</comment>
<dbReference type="GO" id="GO:0005524">
    <property type="term" value="F:ATP binding"/>
    <property type="evidence" value="ECO:0007669"/>
    <property type="project" value="InterPro"/>
</dbReference>
<evidence type="ECO:0000256" key="1">
    <source>
        <dbReference type="ARBA" id="ARBA00022723"/>
    </source>
</evidence>
<feature type="repeat" description="CXXCXGXG motif" evidence="8">
    <location>
        <begin position="194"/>
        <end position="201"/>
    </location>
</feature>
<dbReference type="GO" id="GO:0008270">
    <property type="term" value="F:zinc ion binding"/>
    <property type="evidence" value="ECO:0007669"/>
    <property type="project" value="UniProtKB-UniRule"/>
</dbReference>
<dbReference type="InterPro" id="IPR008971">
    <property type="entry name" value="HSP40/DnaJ_pept-bd"/>
</dbReference>
<dbReference type="InterPro" id="IPR036410">
    <property type="entry name" value="HSP_DnaJ_Cys-rich_dom_sf"/>
</dbReference>
<dbReference type="Pfam" id="PF00226">
    <property type="entry name" value="DnaJ"/>
    <property type="match status" value="1"/>
</dbReference>
<dbReference type="CDD" id="cd06257">
    <property type="entry name" value="DnaJ"/>
    <property type="match status" value="1"/>
</dbReference>
<evidence type="ECO:0000313" key="14">
    <source>
        <dbReference type="Proteomes" id="UP000310263"/>
    </source>
</evidence>
<feature type="domain" description="J" evidence="11">
    <location>
        <begin position="14"/>
        <end position="78"/>
    </location>
</feature>
<keyword evidence="3 8" id="KW-0863">Zinc-finger</keyword>
<comment type="subunit">
    <text evidence="8">Homodimer.</text>
</comment>
<name>A0A4S2F4K5_9ACTN</name>
<feature type="binding site" evidence="8">
    <location>
        <position position="194"/>
    </location>
    <ligand>
        <name>Zn(2+)</name>
        <dbReference type="ChEBI" id="CHEBI:29105"/>
        <label>2</label>
    </ligand>
</feature>
<dbReference type="InterPro" id="IPR002939">
    <property type="entry name" value="DnaJ_C"/>
</dbReference>